<keyword evidence="2 8" id="KW-0813">Transport</keyword>
<dbReference type="OrthoDB" id="7614575at2"/>
<accession>A0A0B2BV25</accession>
<evidence type="ECO:0000313" key="13">
    <source>
        <dbReference type="Proteomes" id="UP000030988"/>
    </source>
</evidence>
<dbReference type="STRING" id="1572751.PK98_01940"/>
<evidence type="ECO:0000256" key="2">
    <source>
        <dbReference type="ARBA" id="ARBA00022448"/>
    </source>
</evidence>
<gene>
    <name evidence="12" type="ORF">PK98_01940</name>
</gene>
<dbReference type="SUPFAM" id="SSF56935">
    <property type="entry name" value="Porins"/>
    <property type="match status" value="1"/>
</dbReference>
<dbReference type="AlphaFoldDB" id="A0A0B2BV25"/>
<sequence>MLGVGLTALTAFPGTATAQDSGDEGSAAIVVTGSRVRTDGMQMPVPVTVVSAAEIETLSPGSLVTGLSQLPQFYGNQTPASGSSRGSLNLRGLGLNRTLTLLNGRRVPATTASGGADISLFPESLIRAVETTTGGASAAYGTDAVAGVVNFILDTDFTGLELQAQSGITSRRDGQNQELSAAFGTPFADGRGHLLLGGEYARQSGIDNYRKRDWYQGWGTFGSGTAADPYRFAPGTKSRNASFDGNIRAPGTVIDGLAFDRDGNVAPFVNGTEVQGVFGTPAARHAGGGSGEDLGAQINTLIPDADRYSLFGYAEFEATDNLTLFAQYMHGNSDSRQQGATRSSFTGSPATLTIFRDNAFLPDGLRQTMAGSGISSFTLRRVGSVEDIGILSSSENTVQHIATGGFALGLDTGGMLDGWQVDGFYQYGHSRRTARQFGLRLDRVYAAIDAVTDPATGDVVCRVSLFSDAFPGCQPLNLFGRGNASAAAIDYVTGFEPGQQVATPIYFSDTGYNLGEELSYTSSKDKVNVTAFEQQLAELSAAGDLFDGWAGPVAVALGGSWRQETIRQVIQDVTNPASDHDTFFPVACSGAVPGLRGVTPTDCANTVGVQYSKLSNINGSARVWEAFGELLFPLLDTQAVDASLNLAGRWASYSGSGTIWAWKAGLDVGLIDWVRLRGTWSRDVRAANLAERFDKSGGSAVIDDPRTPAIETLNVIRYSGGNPAVDPERADTYTAGIVLQPPVVPGLSLSVDWYDIRIKDAIGQVGTQAVIDRCFRENAPEFCALVTTDPASGDILLVGDVFINVAQARVSGVDAELSYATDLSLLGGGDERLSLRAFASWLTKRSETNSSGVTTDYAGQIGATQNSQAYLPYADFKAIGSVTYRNGDTSGMVQGRYVGPGTQDATLTDGVTILDNSVDDVLYVDARLAQRVSAGAQDAEPWLTVTNLFDQDPPITPSWNASGGFATQTNAAVHDLLGRRYTVGATLRF</sequence>
<dbReference type="EMBL" id="JTDN01000001">
    <property type="protein sequence ID" value="KHL25478.1"/>
    <property type="molecule type" value="Genomic_DNA"/>
</dbReference>
<evidence type="ECO:0000259" key="10">
    <source>
        <dbReference type="Pfam" id="PF00593"/>
    </source>
</evidence>
<evidence type="ECO:0000256" key="7">
    <source>
        <dbReference type="ARBA" id="ARBA00023237"/>
    </source>
</evidence>
<evidence type="ECO:0000256" key="1">
    <source>
        <dbReference type="ARBA" id="ARBA00004571"/>
    </source>
</evidence>
<evidence type="ECO:0000259" key="11">
    <source>
        <dbReference type="Pfam" id="PF07715"/>
    </source>
</evidence>
<dbReference type="InterPro" id="IPR036942">
    <property type="entry name" value="Beta-barrel_TonB_sf"/>
</dbReference>
<evidence type="ECO:0000256" key="9">
    <source>
        <dbReference type="RuleBase" id="RU003357"/>
    </source>
</evidence>
<dbReference type="Proteomes" id="UP000030988">
    <property type="component" value="Unassembled WGS sequence"/>
</dbReference>
<keyword evidence="7 8" id="KW-0998">Cell outer membrane</keyword>
<comment type="subcellular location">
    <subcellularLocation>
        <location evidence="1 8">Cell outer membrane</location>
        <topology evidence="1 8">Multi-pass membrane protein</topology>
    </subcellularLocation>
</comment>
<dbReference type="RefSeq" id="WP_039093879.1">
    <property type="nucleotide sequence ID" value="NZ_JTDN01000001.1"/>
</dbReference>
<dbReference type="InterPro" id="IPR000531">
    <property type="entry name" value="Beta-barrel_TonB"/>
</dbReference>
<keyword evidence="4 8" id="KW-0812">Transmembrane</keyword>
<dbReference type="GO" id="GO:0009279">
    <property type="term" value="C:cell outer membrane"/>
    <property type="evidence" value="ECO:0007669"/>
    <property type="project" value="UniProtKB-SubCell"/>
</dbReference>
<comment type="similarity">
    <text evidence="8 9">Belongs to the TonB-dependent receptor family.</text>
</comment>
<evidence type="ECO:0008006" key="14">
    <source>
        <dbReference type="Google" id="ProtNLM"/>
    </source>
</evidence>
<dbReference type="Gene3D" id="2.170.130.10">
    <property type="entry name" value="TonB-dependent receptor, plug domain"/>
    <property type="match status" value="1"/>
</dbReference>
<keyword evidence="5 9" id="KW-0798">TonB box</keyword>
<comment type="caution">
    <text evidence="12">The sequence shown here is derived from an EMBL/GenBank/DDBJ whole genome shotgun (WGS) entry which is preliminary data.</text>
</comment>
<evidence type="ECO:0000313" key="12">
    <source>
        <dbReference type="EMBL" id="KHL25478.1"/>
    </source>
</evidence>
<feature type="domain" description="TonB-dependent receptor plug" evidence="11">
    <location>
        <begin position="41"/>
        <end position="148"/>
    </location>
</feature>
<evidence type="ECO:0000256" key="4">
    <source>
        <dbReference type="ARBA" id="ARBA00022692"/>
    </source>
</evidence>
<dbReference type="Pfam" id="PF00593">
    <property type="entry name" value="TonB_dep_Rec_b-barrel"/>
    <property type="match status" value="1"/>
</dbReference>
<name>A0A0B2BV25_9SPHN</name>
<protein>
    <recommendedName>
        <fullName evidence="14">TonB-dependent receptor</fullName>
    </recommendedName>
</protein>
<evidence type="ECO:0000256" key="8">
    <source>
        <dbReference type="PROSITE-ProRule" id="PRU01360"/>
    </source>
</evidence>
<dbReference type="Gene3D" id="2.40.170.20">
    <property type="entry name" value="TonB-dependent receptor, beta-barrel domain"/>
    <property type="match status" value="1"/>
</dbReference>
<dbReference type="Pfam" id="PF07715">
    <property type="entry name" value="Plug"/>
    <property type="match status" value="1"/>
</dbReference>
<keyword evidence="6 8" id="KW-0472">Membrane</keyword>
<keyword evidence="3 8" id="KW-1134">Transmembrane beta strand</keyword>
<dbReference type="InterPro" id="IPR012910">
    <property type="entry name" value="Plug_dom"/>
</dbReference>
<proteinExistence type="inferred from homology"/>
<organism evidence="12 13">
    <name type="scientific">Croceibacterium mercuriale</name>
    <dbReference type="NCBI Taxonomy" id="1572751"/>
    <lineage>
        <taxon>Bacteria</taxon>
        <taxon>Pseudomonadati</taxon>
        <taxon>Pseudomonadota</taxon>
        <taxon>Alphaproteobacteria</taxon>
        <taxon>Sphingomonadales</taxon>
        <taxon>Erythrobacteraceae</taxon>
        <taxon>Croceibacterium</taxon>
    </lineage>
</organism>
<evidence type="ECO:0000256" key="6">
    <source>
        <dbReference type="ARBA" id="ARBA00023136"/>
    </source>
</evidence>
<dbReference type="PROSITE" id="PS52016">
    <property type="entry name" value="TONB_DEPENDENT_REC_3"/>
    <property type="match status" value="1"/>
</dbReference>
<keyword evidence="13" id="KW-1185">Reference proteome</keyword>
<dbReference type="InterPro" id="IPR037066">
    <property type="entry name" value="Plug_dom_sf"/>
</dbReference>
<dbReference type="InterPro" id="IPR039426">
    <property type="entry name" value="TonB-dep_rcpt-like"/>
</dbReference>
<evidence type="ECO:0000256" key="3">
    <source>
        <dbReference type="ARBA" id="ARBA00022452"/>
    </source>
</evidence>
<dbReference type="PANTHER" id="PTHR47234">
    <property type="match status" value="1"/>
</dbReference>
<evidence type="ECO:0000256" key="5">
    <source>
        <dbReference type="ARBA" id="ARBA00023077"/>
    </source>
</evidence>
<feature type="domain" description="TonB-dependent receptor-like beta-barrel" evidence="10">
    <location>
        <begin position="518"/>
        <end position="933"/>
    </location>
</feature>
<dbReference type="PANTHER" id="PTHR47234:SF3">
    <property type="entry name" value="SECRETIN_TONB SHORT N-TERMINAL DOMAIN-CONTAINING PROTEIN"/>
    <property type="match status" value="1"/>
</dbReference>
<reference evidence="12 13" key="1">
    <citation type="submission" date="2014-11" db="EMBL/GenBank/DDBJ databases">
        <title>Draft genome sequence of Kirrobacter mercurialis.</title>
        <authorList>
            <person name="Coil D.A."/>
            <person name="Eisen J.A."/>
        </authorList>
    </citation>
    <scope>NUCLEOTIDE SEQUENCE [LARGE SCALE GENOMIC DNA]</scope>
    <source>
        <strain evidence="12 13">Coronado</strain>
    </source>
</reference>